<dbReference type="Proteomes" id="UP001305521">
    <property type="component" value="Chromosome"/>
</dbReference>
<reference evidence="2 3" key="1">
    <citation type="submission" date="2023-11" db="EMBL/GenBank/DDBJ databases">
        <title>Arctic aerobic anoxygenic photoheterotroph Sediminicoccus rosea KRV36 adapts its photosynthesis to long days of polar summer.</title>
        <authorList>
            <person name="Tomasch J."/>
            <person name="Kopejtka K."/>
            <person name="Bily T."/>
            <person name="Gardiner A.T."/>
            <person name="Gardian Z."/>
            <person name="Shivaramu S."/>
            <person name="Koblizek M."/>
            <person name="Engelhardt F."/>
            <person name="Kaftan D."/>
        </authorList>
    </citation>
    <scope>NUCLEOTIDE SEQUENCE [LARGE SCALE GENOMIC DNA]</scope>
    <source>
        <strain evidence="2 3">R-30</strain>
    </source>
</reference>
<evidence type="ECO:0000313" key="3">
    <source>
        <dbReference type="Proteomes" id="UP001305521"/>
    </source>
</evidence>
<dbReference type="InterPro" id="IPR018551">
    <property type="entry name" value="DUF2007"/>
</dbReference>
<dbReference type="SUPFAM" id="SSF54913">
    <property type="entry name" value="GlnB-like"/>
    <property type="match status" value="1"/>
</dbReference>
<organism evidence="2 3">
    <name type="scientific">Sediminicoccus rosea</name>
    <dbReference type="NCBI Taxonomy" id="1225128"/>
    <lineage>
        <taxon>Bacteria</taxon>
        <taxon>Pseudomonadati</taxon>
        <taxon>Pseudomonadota</taxon>
        <taxon>Alphaproteobacteria</taxon>
        <taxon>Acetobacterales</taxon>
        <taxon>Roseomonadaceae</taxon>
        <taxon>Sediminicoccus</taxon>
    </lineage>
</organism>
<evidence type="ECO:0000259" key="1">
    <source>
        <dbReference type="Pfam" id="PF09413"/>
    </source>
</evidence>
<feature type="domain" description="DUF2007" evidence="1">
    <location>
        <begin position="4"/>
        <end position="64"/>
    </location>
</feature>
<name>A0ABZ0PCL4_9PROT</name>
<dbReference type="InterPro" id="IPR011322">
    <property type="entry name" value="N-reg_PII-like_a/b"/>
</dbReference>
<dbReference type="RefSeq" id="WP_318647320.1">
    <property type="nucleotide sequence ID" value="NZ_CP137852.1"/>
</dbReference>
<dbReference type="EMBL" id="CP137852">
    <property type="protein sequence ID" value="WPB83342.1"/>
    <property type="molecule type" value="Genomic_DNA"/>
</dbReference>
<evidence type="ECO:0000313" key="2">
    <source>
        <dbReference type="EMBL" id="WPB83342.1"/>
    </source>
</evidence>
<protein>
    <submittedName>
        <fullName evidence="2">DUF2007 domain-containing protein</fullName>
    </submittedName>
</protein>
<dbReference type="Gene3D" id="3.30.70.790">
    <property type="entry name" value="UreE, C-terminal domain"/>
    <property type="match status" value="1"/>
</dbReference>
<accession>A0ABZ0PCL4</accession>
<gene>
    <name evidence="2" type="ORF">R9Z33_14645</name>
</gene>
<keyword evidence="3" id="KW-1185">Reference proteome</keyword>
<sequence>MEVVAADPDPIRMQFLASLLRDAGIEAVLLDRNLAGLGLAIFPQRLAVRAEDAARAQRLLKEAGV</sequence>
<dbReference type="Pfam" id="PF09413">
    <property type="entry name" value="DUF2007"/>
    <property type="match status" value="1"/>
</dbReference>
<proteinExistence type="predicted"/>